<organism evidence="2 3">
    <name type="scientific">Sphingobacterium detergens</name>
    <dbReference type="NCBI Taxonomy" id="1145106"/>
    <lineage>
        <taxon>Bacteria</taxon>
        <taxon>Pseudomonadati</taxon>
        <taxon>Bacteroidota</taxon>
        <taxon>Sphingobacteriia</taxon>
        <taxon>Sphingobacteriales</taxon>
        <taxon>Sphingobacteriaceae</taxon>
        <taxon>Sphingobacterium</taxon>
    </lineage>
</organism>
<gene>
    <name evidence="2" type="ORF">DFQ12_3934</name>
</gene>
<dbReference type="PROSITE" id="PS51257">
    <property type="entry name" value="PROKAR_LIPOPROTEIN"/>
    <property type="match status" value="1"/>
</dbReference>
<accession>A0A420AQR6</accession>
<proteinExistence type="predicted"/>
<dbReference type="Proteomes" id="UP000286246">
    <property type="component" value="Unassembled WGS sequence"/>
</dbReference>
<evidence type="ECO:0000256" key="1">
    <source>
        <dbReference type="SAM" id="Phobius"/>
    </source>
</evidence>
<keyword evidence="1" id="KW-0812">Transmembrane</keyword>
<sequence>MKLALKTSPVWFKVSLSILFGILLGCLLGEMVFKLLQS</sequence>
<dbReference type="EMBL" id="RAPY01000004">
    <property type="protein sequence ID" value="RKE46780.1"/>
    <property type="molecule type" value="Genomic_DNA"/>
</dbReference>
<keyword evidence="3" id="KW-1185">Reference proteome</keyword>
<keyword evidence="1" id="KW-1133">Transmembrane helix</keyword>
<dbReference type="AlphaFoldDB" id="A0A420AQR6"/>
<name>A0A420AQR6_SPHD1</name>
<evidence type="ECO:0000313" key="2">
    <source>
        <dbReference type="EMBL" id="RKE46780.1"/>
    </source>
</evidence>
<comment type="caution">
    <text evidence="2">The sequence shown here is derived from an EMBL/GenBank/DDBJ whole genome shotgun (WGS) entry which is preliminary data.</text>
</comment>
<feature type="transmembrane region" description="Helical" evidence="1">
    <location>
        <begin position="12"/>
        <end position="33"/>
    </location>
</feature>
<evidence type="ECO:0000313" key="3">
    <source>
        <dbReference type="Proteomes" id="UP000286246"/>
    </source>
</evidence>
<keyword evidence="1" id="KW-0472">Membrane</keyword>
<reference evidence="2 3" key="1">
    <citation type="submission" date="2018-09" db="EMBL/GenBank/DDBJ databases">
        <title>Genomic Encyclopedia of Type Strains, Phase III (KMG-III): the genomes of soil and plant-associated and newly described type strains.</title>
        <authorList>
            <person name="Whitman W."/>
        </authorList>
    </citation>
    <scope>NUCLEOTIDE SEQUENCE [LARGE SCALE GENOMIC DNA]</scope>
    <source>
        <strain evidence="2 3">CECT 7938</strain>
    </source>
</reference>
<protein>
    <submittedName>
        <fullName evidence="2">Uncharacterized protein</fullName>
    </submittedName>
</protein>